<feature type="domain" description="Glycosyltransferase subfamily 4-like N-terminal" evidence="1">
    <location>
        <begin position="19"/>
        <end position="228"/>
    </location>
</feature>
<dbReference type="Pfam" id="PF13439">
    <property type="entry name" value="Glyco_transf_4"/>
    <property type="match status" value="1"/>
</dbReference>
<dbReference type="Gene3D" id="3.40.50.2000">
    <property type="entry name" value="Glycogen Phosphorylase B"/>
    <property type="match status" value="2"/>
</dbReference>
<proteinExistence type="predicted"/>
<dbReference type="RefSeq" id="WP_136496669.1">
    <property type="nucleotide sequence ID" value="NZ_CP046052.1"/>
</dbReference>
<evidence type="ECO:0000313" key="2">
    <source>
        <dbReference type="EMBL" id="QGM46429.1"/>
    </source>
</evidence>
<evidence type="ECO:0000259" key="1">
    <source>
        <dbReference type="Pfam" id="PF13439"/>
    </source>
</evidence>
<accession>A0A6B8KFP7</accession>
<reference evidence="2 3" key="1">
    <citation type="submission" date="2019-11" db="EMBL/GenBank/DDBJ databases">
        <title>The genome sequence of Methylocystis heyeri.</title>
        <authorList>
            <person name="Oshkin I.Y."/>
            <person name="Miroshnikov K."/>
            <person name="Dedysh S.N."/>
        </authorList>
    </citation>
    <scope>NUCLEOTIDE SEQUENCE [LARGE SCALE GENOMIC DNA]</scope>
    <source>
        <strain evidence="2 3">H2</strain>
    </source>
</reference>
<dbReference type="InterPro" id="IPR050194">
    <property type="entry name" value="Glycosyltransferase_grp1"/>
</dbReference>
<dbReference type="OrthoDB" id="9807414at2"/>
<sequence>MANESLTAVICADHGSVTGGQAKVAIDSALGLKQAGVRVIFFTAAAPVDARLTEAGIEVVCLGQTDLLGASSRLAGMAQGTWNRLAASRLAETLAAAPRGRTVVHVHGWARALSPSIARPIAASGLPAVYTVHEYFLFCPNGGFYNYQNNHICGLAPLSPACVATHCDQISYARKLWRSARLELARRYAGLPQVFSDYICLSAFQHALVAPYLPRGAQVSLISNPIDVPDLGPRTAPDDGAFLFVGRLSPEKGVFLFAEAAARLGVAANFIGDGPLAGELRSRFPGACLLGWKNSEEVRAAMRRARALAFPSLWYEGQPLTVLEAKALGLPAIVADRCAGREEIENGVEGLWFSSGDAASLAEAMGRLQDRDLAGRMSRAAYENYWRSPSTPQRHVEALIGLYREMLSVPRREKNI</sequence>
<dbReference type="CDD" id="cd03801">
    <property type="entry name" value="GT4_PimA-like"/>
    <property type="match status" value="1"/>
</dbReference>
<keyword evidence="3" id="KW-1185">Reference proteome</keyword>
<evidence type="ECO:0000313" key="3">
    <source>
        <dbReference type="Proteomes" id="UP000309061"/>
    </source>
</evidence>
<dbReference type="PANTHER" id="PTHR45947">
    <property type="entry name" value="SULFOQUINOVOSYL TRANSFERASE SQD2"/>
    <property type="match status" value="1"/>
</dbReference>
<keyword evidence="2" id="KW-0808">Transferase</keyword>
<dbReference type="KEGG" id="mhey:H2LOC_012395"/>
<dbReference type="Pfam" id="PF13692">
    <property type="entry name" value="Glyco_trans_1_4"/>
    <property type="match status" value="1"/>
</dbReference>
<dbReference type="EMBL" id="CP046052">
    <property type="protein sequence ID" value="QGM46429.1"/>
    <property type="molecule type" value="Genomic_DNA"/>
</dbReference>
<dbReference type="GO" id="GO:0016757">
    <property type="term" value="F:glycosyltransferase activity"/>
    <property type="evidence" value="ECO:0007669"/>
    <property type="project" value="UniProtKB-ARBA"/>
</dbReference>
<dbReference type="PANTHER" id="PTHR45947:SF13">
    <property type="entry name" value="TRANSFERASE"/>
    <property type="match status" value="1"/>
</dbReference>
<dbReference type="Proteomes" id="UP000309061">
    <property type="component" value="Chromosome"/>
</dbReference>
<dbReference type="AlphaFoldDB" id="A0A6B8KFP7"/>
<dbReference type="SUPFAM" id="SSF53756">
    <property type="entry name" value="UDP-Glycosyltransferase/glycogen phosphorylase"/>
    <property type="match status" value="1"/>
</dbReference>
<protein>
    <submittedName>
        <fullName evidence="2">Glycosyltransferase</fullName>
    </submittedName>
</protein>
<organism evidence="2 3">
    <name type="scientific">Methylocystis heyeri</name>
    <dbReference type="NCBI Taxonomy" id="391905"/>
    <lineage>
        <taxon>Bacteria</taxon>
        <taxon>Pseudomonadati</taxon>
        <taxon>Pseudomonadota</taxon>
        <taxon>Alphaproteobacteria</taxon>
        <taxon>Hyphomicrobiales</taxon>
        <taxon>Methylocystaceae</taxon>
        <taxon>Methylocystis</taxon>
    </lineage>
</organism>
<name>A0A6B8KFP7_9HYPH</name>
<gene>
    <name evidence="2" type="ORF">H2LOC_012395</name>
</gene>
<dbReference type="InterPro" id="IPR028098">
    <property type="entry name" value="Glyco_trans_4-like_N"/>
</dbReference>